<protein>
    <submittedName>
        <fullName evidence="2">Uncharacterized protein</fullName>
    </submittedName>
</protein>
<evidence type="ECO:0000313" key="3">
    <source>
        <dbReference type="Proteomes" id="UP001322277"/>
    </source>
</evidence>
<name>A0AAX4IJK7_9PEZI</name>
<sequence length="156" mass="17329">MRPPTGRRREAPKQIRSQKSAADSIPEVRVGGARTSFGPCGGTEPAAGNDGLKPSSPFPSCFVDRASVSSRNRFSLFKLCFVVRRCMSTRYHARLQICSILYWESSQRSLKTHTVSDIWLTSPLRSDSLRPLSVYPPWQLISASPLSQTTAHFSTL</sequence>
<dbReference type="GeneID" id="87944720"/>
<evidence type="ECO:0000256" key="1">
    <source>
        <dbReference type="SAM" id="MobiDB-lite"/>
    </source>
</evidence>
<dbReference type="AlphaFoldDB" id="A0AAX4IJK7"/>
<dbReference type="KEGG" id="cdet:87944720"/>
<proteinExistence type="predicted"/>
<accession>A0AAX4IJK7</accession>
<dbReference type="Proteomes" id="UP001322277">
    <property type="component" value="Chromosome 5"/>
</dbReference>
<feature type="region of interest" description="Disordered" evidence="1">
    <location>
        <begin position="1"/>
        <end position="54"/>
    </location>
</feature>
<evidence type="ECO:0000313" key="2">
    <source>
        <dbReference type="EMBL" id="WQF83203.1"/>
    </source>
</evidence>
<keyword evidence="3" id="KW-1185">Reference proteome</keyword>
<dbReference type="RefSeq" id="XP_062780427.1">
    <property type="nucleotide sequence ID" value="XM_062924376.1"/>
</dbReference>
<reference evidence="3" key="1">
    <citation type="journal article" date="2023" name="bioRxiv">
        <title>Complete genome of the Medicago anthracnose fungus, Colletotrichum destructivum, reveals a mini-chromosome-like region within a core chromosome.</title>
        <authorList>
            <person name="Lapalu N."/>
            <person name="Simon A."/>
            <person name="Lu A."/>
            <person name="Plaumann P.-L."/>
            <person name="Amselem J."/>
            <person name="Pigne S."/>
            <person name="Auger A."/>
            <person name="Koch C."/>
            <person name="Dallery J.-F."/>
            <person name="O'Connell R.J."/>
        </authorList>
    </citation>
    <scope>NUCLEOTIDE SEQUENCE [LARGE SCALE GENOMIC DNA]</scope>
    <source>
        <strain evidence="3">CBS 520.97</strain>
    </source>
</reference>
<gene>
    <name evidence="2" type="ORF">CDEST_08217</name>
</gene>
<organism evidence="2 3">
    <name type="scientific">Colletotrichum destructivum</name>
    <dbReference type="NCBI Taxonomy" id="34406"/>
    <lineage>
        <taxon>Eukaryota</taxon>
        <taxon>Fungi</taxon>
        <taxon>Dikarya</taxon>
        <taxon>Ascomycota</taxon>
        <taxon>Pezizomycotina</taxon>
        <taxon>Sordariomycetes</taxon>
        <taxon>Hypocreomycetidae</taxon>
        <taxon>Glomerellales</taxon>
        <taxon>Glomerellaceae</taxon>
        <taxon>Colletotrichum</taxon>
        <taxon>Colletotrichum destructivum species complex</taxon>
    </lineage>
</organism>
<dbReference type="EMBL" id="CP137309">
    <property type="protein sequence ID" value="WQF83203.1"/>
    <property type="molecule type" value="Genomic_DNA"/>
</dbReference>